<feature type="compositionally biased region" description="Polar residues" evidence="1">
    <location>
        <begin position="668"/>
        <end position="687"/>
    </location>
</feature>
<organism evidence="2">
    <name type="scientific">viral metagenome</name>
    <dbReference type="NCBI Taxonomy" id="1070528"/>
    <lineage>
        <taxon>unclassified sequences</taxon>
        <taxon>metagenomes</taxon>
        <taxon>organismal metagenomes</taxon>
    </lineage>
</organism>
<feature type="compositionally biased region" description="Pro residues" evidence="1">
    <location>
        <begin position="651"/>
        <end position="661"/>
    </location>
</feature>
<sequence length="734" mass="85083">MGNFNLYSKTAETEEPVALDQSFSSRVNDIAIHYILKQNVIDLLRLTDKEYSDNLIVLVSSVFDKNLTHEEIGLLNSHIESETIQEAILDLIPSNETAKKKMLMNIAKYYIKIMMIYSAIVSTLDPQYMYEDENGEKQVFYLKDFQQLKKIPKGVSPVLQQLTNPMNLCKRRVNILKNKLDDTEDDFYILNPGEKVCASQGTRTLNDEVGIKELDLLYYDVFDYGQKSWKTRSPEMDLKYNNDLTLFYQTFTGEQVRPSRVKSFKDIELLDFRSLSYCTDPLFTQEFTVSKSNPYIKRYVEEIKLIEEETKIYRESLNEQLNVLFQMNTKNEETYSINPMLTMKTILETEEKTRELISALYTDCERRFVNALILFEKIYDEQTKDLNQQQYTQLQKENVINAPRNQIALEDEVELEEEPLYNSALYVNKPLPLPENYKEPEMTEEKEVEPYDTIYGQENRAQENRTQENRTQEEQKDNLLDTGLDKPLNTVNPEEKDKSWISGITDTFRGFSAPSFMAKEDKPVPQKDTFGLETDFGKTQPVETEKDTFGITKPVPVEKDMFGVAKTVEPAVPVEKDMFGFAKTVEPVEPVEKDMFGFPKKVEPVEPVVNTNKNKNTNTNTNIVLKPLNLPRVENPSLPYNSQNMNRREPLPLPVPLPAPLPVDNSLKKNTIQNKPLANQAPNQLGARNTDARNTETRNIETRNRDERYEKKPEKKEENRRNVARNMFGEPDLS</sequence>
<feature type="region of interest" description="Disordered" evidence="1">
    <location>
        <begin position="609"/>
        <end position="734"/>
    </location>
</feature>
<evidence type="ECO:0000256" key="1">
    <source>
        <dbReference type="SAM" id="MobiDB-lite"/>
    </source>
</evidence>
<name>A0A6C0HP85_9ZZZZ</name>
<dbReference type="AlphaFoldDB" id="A0A6C0HP85"/>
<proteinExistence type="predicted"/>
<feature type="compositionally biased region" description="Basic and acidic residues" evidence="1">
    <location>
        <begin position="438"/>
        <end position="449"/>
    </location>
</feature>
<feature type="region of interest" description="Disordered" evidence="1">
    <location>
        <begin position="438"/>
        <end position="495"/>
    </location>
</feature>
<reference evidence="2" key="1">
    <citation type="journal article" date="2020" name="Nature">
        <title>Giant virus diversity and host interactions through global metagenomics.</title>
        <authorList>
            <person name="Schulz F."/>
            <person name="Roux S."/>
            <person name="Paez-Espino D."/>
            <person name="Jungbluth S."/>
            <person name="Walsh D.A."/>
            <person name="Denef V.J."/>
            <person name="McMahon K.D."/>
            <person name="Konstantinidis K.T."/>
            <person name="Eloe-Fadrosh E.A."/>
            <person name="Kyrpides N.C."/>
            <person name="Woyke T."/>
        </authorList>
    </citation>
    <scope>NUCLEOTIDE SEQUENCE</scope>
    <source>
        <strain evidence="2">GVMAG-M-3300023184-160</strain>
    </source>
</reference>
<feature type="compositionally biased region" description="Basic and acidic residues" evidence="1">
    <location>
        <begin position="690"/>
        <end position="721"/>
    </location>
</feature>
<feature type="compositionally biased region" description="Low complexity" evidence="1">
    <location>
        <begin position="609"/>
        <end position="622"/>
    </location>
</feature>
<accession>A0A6C0HP85</accession>
<protein>
    <submittedName>
        <fullName evidence="2">Uncharacterized protein</fullName>
    </submittedName>
</protein>
<evidence type="ECO:0000313" key="2">
    <source>
        <dbReference type="EMBL" id="QHT81966.1"/>
    </source>
</evidence>
<dbReference type="EMBL" id="MN739993">
    <property type="protein sequence ID" value="QHT81966.1"/>
    <property type="molecule type" value="Genomic_DNA"/>
</dbReference>
<feature type="compositionally biased region" description="Basic and acidic residues" evidence="1">
    <location>
        <begin position="460"/>
        <end position="479"/>
    </location>
</feature>